<dbReference type="SUPFAM" id="SSF140490">
    <property type="entry name" value="Nqo1C-terminal domain-like"/>
    <property type="match status" value="1"/>
</dbReference>
<evidence type="ECO:0000256" key="7">
    <source>
        <dbReference type="ARBA" id="ARBA00022723"/>
    </source>
</evidence>
<keyword evidence="11 13" id="KW-0520">NAD</keyword>
<evidence type="ECO:0000256" key="12">
    <source>
        <dbReference type="ARBA" id="ARBA00047712"/>
    </source>
</evidence>
<name>A0A418NVV7_9SPHN</name>
<protein>
    <recommendedName>
        <fullName evidence="13">NADH-quinone oxidoreductase subunit F</fullName>
        <ecNumber evidence="13">7.1.1.-</ecNumber>
    </recommendedName>
</protein>
<evidence type="ECO:0000256" key="1">
    <source>
        <dbReference type="ARBA" id="ARBA00001917"/>
    </source>
</evidence>
<comment type="cofactor">
    <cofactor evidence="2 13">
        <name>[4Fe-4S] cluster</name>
        <dbReference type="ChEBI" id="CHEBI:49883"/>
    </cofactor>
</comment>
<dbReference type="InterPro" id="IPR037207">
    <property type="entry name" value="Nuop51_4Fe4S-bd_sf"/>
</dbReference>
<organism evidence="15 16">
    <name type="scientific">Aurantiacibacter zhengii</name>
    <dbReference type="NCBI Taxonomy" id="2307003"/>
    <lineage>
        <taxon>Bacteria</taxon>
        <taxon>Pseudomonadati</taxon>
        <taxon>Pseudomonadota</taxon>
        <taxon>Alphaproteobacteria</taxon>
        <taxon>Sphingomonadales</taxon>
        <taxon>Erythrobacteraceae</taxon>
        <taxon>Aurantiacibacter</taxon>
    </lineage>
</organism>
<dbReference type="NCBIfam" id="NF010120">
    <property type="entry name" value="PRK13596.1"/>
    <property type="match status" value="1"/>
</dbReference>
<dbReference type="InterPro" id="IPR037225">
    <property type="entry name" value="Nuo51_FMN-bd_sf"/>
</dbReference>
<dbReference type="PROSITE" id="PS00645">
    <property type="entry name" value="COMPLEX1_51K_2"/>
    <property type="match status" value="1"/>
</dbReference>
<evidence type="ECO:0000256" key="10">
    <source>
        <dbReference type="ARBA" id="ARBA00023014"/>
    </source>
</evidence>
<dbReference type="Gene3D" id="3.10.20.600">
    <property type="match status" value="1"/>
</dbReference>
<proteinExistence type="inferred from homology"/>
<keyword evidence="9 13" id="KW-0408">Iron</keyword>
<dbReference type="RefSeq" id="WP_119584034.1">
    <property type="nucleotide sequence ID" value="NZ_CAWODQ010000001.1"/>
</dbReference>
<keyword evidence="6 13" id="KW-0288">FMN</keyword>
<dbReference type="PROSITE" id="PS00644">
    <property type="entry name" value="COMPLEX1_51K_1"/>
    <property type="match status" value="1"/>
</dbReference>
<dbReference type="FunFam" id="1.20.1440.230:FF:000001">
    <property type="entry name" value="Mitochondrial NADH dehydrogenase flavoprotein 1"/>
    <property type="match status" value="1"/>
</dbReference>
<keyword evidence="5 13" id="KW-0285">Flavoprotein</keyword>
<dbReference type="GO" id="GO:0010181">
    <property type="term" value="F:FMN binding"/>
    <property type="evidence" value="ECO:0007669"/>
    <property type="project" value="InterPro"/>
</dbReference>
<dbReference type="PANTHER" id="PTHR11780">
    <property type="entry name" value="NADH-UBIQUINONE OXIDOREDUCTASE FLAVOPROTEIN 1 NDUFV1"/>
    <property type="match status" value="1"/>
</dbReference>
<dbReference type="SMART" id="SM00928">
    <property type="entry name" value="NADH_4Fe-4S"/>
    <property type="match status" value="1"/>
</dbReference>
<dbReference type="PANTHER" id="PTHR11780:SF10">
    <property type="entry name" value="NADH DEHYDROGENASE [UBIQUINONE] FLAVOPROTEIN 1, MITOCHONDRIAL"/>
    <property type="match status" value="1"/>
</dbReference>
<evidence type="ECO:0000256" key="8">
    <source>
        <dbReference type="ARBA" id="ARBA00022967"/>
    </source>
</evidence>
<evidence type="ECO:0000256" key="2">
    <source>
        <dbReference type="ARBA" id="ARBA00001966"/>
    </source>
</evidence>
<evidence type="ECO:0000256" key="4">
    <source>
        <dbReference type="ARBA" id="ARBA00022485"/>
    </source>
</evidence>
<dbReference type="GO" id="GO:0046872">
    <property type="term" value="F:metal ion binding"/>
    <property type="evidence" value="ECO:0007669"/>
    <property type="project" value="UniProtKB-KW"/>
</dbReference>
<dbReference type="GO" id="GO:0008137">
    <property type="term" value="F:NADH dehydrogenase (ubiquinone) activity"/>
    <property type="evidence" value="ECO:0007669"/>
    <property type="project" value="InterPro"/>
</dbReference>
<comment type="similarity">
    <text evidence="3 13">Belongs to the complex I 51 kDa subunit family.</text>
</comment>
<dbReference type="NCBIfam" id="TIGR01959">
    <property type="entry name" value="nuoF_fam"/>
    <property type="match status" value="1"/>
</dbReference>
<evidence type="ECO:0000313" key="15">
    <source>
        <dbReference type="EMBL" id="RIV88757.1"/>
    </source>
</evidence>
<dbReference type="AlphaFoldDB" id="A0A418NVV7"/>
<dbReference type="InterPro" id="IPR050837">
    <property type="entry name" value="ComplexI_51kDa_subunit"/>
</dbReference>
<evidence type="ECO:0000256" key="6">
    <source>
        <dbReference type="ARBA" id="ARBA00022643"/>
    </source>
</evidence>
<evidence type="ECO:0000256" key="11">
    <source>
        <dbReference type="ARBA" id="ARBA00023027"/>
    </source>
</evidence>
<dbReference type="InterPro" id="IPR011537">
    <property type="entry name" value="NADH-UbQ_OxRdtase_suF"/>
</dbReference>
<dbReference type="InterPro" id="IPR011538">
    <property type="entry name" value="Nuo51_FMN-bd"/>
</dbReference>
<dbReference type="InterPro" id="IPR019575">
    <property type="entry name" value="Nuop51_4Fe4S-bd"/>
</dbReference>
<dbReference type="Pfam" id="PF01512">
    <property type="entry name" value="Complex1_51K"/>
    <property type="match status" value="1"/>
</dbReference>
<dbReference type="GO" id="GO:0051539">
    <property type="term" value="F:4 iron, 4 sulfur cluster binding"/>
    <property type="evidence" value="ECO:0007669"/>
    <property type="project" value="UniProtKB-UniRule"/>
</dbReference>
<dbReference type="EMBL" id="QXFL01000001">
    <property type="protein sequence ID" value="RIV88757.1"/>
    <property type="molecule type" value="Genomic_DNA"/>
</dbReference>
<dbReference type="Gene3D" id="1.20.1440.230">
    <property type="entry name" value="NADH-ubiquinone oxidoreductase 51kDa subunit, iron-sulphur binding domain"/>
    <property type="match status" value="1"/>
</dbReference>
<dbReference type="Pfam" id="PF10589">
    <property type="entry name" value="NADH_4Fe-4S"/>
    <property type="match status" value="1"/>
</dbReference>
<dbReference type="Pfam" id="PF22461">
    <property type="entry name" value="SLBB_2"/>
    <property type="match status" value="1"/>
</dbReference>
<evidence type="ECO:0000313" key="16">
    <source>
        <dbReference type="Proteomes" id="UP000286576"/>
    </source>
</evidence>
<keyword evidence="10 13" id="KW-0411">Iron-sulfur</keyword>
<evidence type="ECO:0000256" key="9">
    <source>
        <dbReference type="ARBA" id="ARBA00023004"/>
    </source>
</evidence>
<dbReference type="InterPro" id="IPR001949">
    <property type="entry name" value="NADH-UbQ_OxRdtase_51kDa_CS"/>
</dbReference>
<dbReference type="InterPro" id="IPR054765">
    <property type="entry name" value="SLBB_dom"/>
</dbReference>
<dbReference type="GO" id="GO:0048038">
    <property type="term" value="F:quinone binding"/>
    <property type="evidence" value="ECO:0007669"/>
    <property type="project" value="UniProtKB-KW"/>
</dbReference>
<comment type="cofactor">
    <cofactor evidence="1 13">
        <name>FMN</name>
        <dbReference type="ChEBI" id="CHEBI:58210"/>
    </cofactor>
</comment>
<feature type="domain" description="NADH-ubiquinone oxidoreductase 51kDa subunit iron-sulphur binding" evidence="14">
    <location>
        <begin position="332"/>
        <end position="377"/>
    </location>
</feature>
<keyword evidence="16" id="KW-1185">Reference proteome</keyword>
<dbReference type="Proteomes" id="UP000286576">
    <property type="component" value="Unassembled WGS sequence"/>
</dbReference>
<evidence type="ECO:0000256" key="5">
    <source>
        <dbReference type="ARBA" id="ARBA00022630"/>
    </source>
</evidence>
<keyword evidence="13" id="KW-0874">Quinone</keyword>
<dbReference type="OrthoDB" id="9761899at2"/>
<keyword evidence="8" id="KW-1278">Translocase</keyword>
<sequence length="430" mass="47158">MLADKDRIFTNVYGFQDWGLKAAQKRGDWDNTKDLIAKGHDSIIDEIKASGLRGRGGAGFPTGMKWSFMPKESKDGRPSFLVINADESEPGSCKDREIIRHDPHKLIEGALVAGFAMRARAAYIYIRGEYIREAETLQAAIDEAYDAGLIGKNASGSGYDFDVFMHRGAGAYICGEETAMIESLEGKKGQPRLKPPFPAGAGLYGCPTTVNNVESIAVVPTILRRGGAWFASFGRENNKGTKLFQISGHVNNPCVVEEAMSITFEELIEKHCGGIRGGWDNLLAVIPGGSSVPLVPGEQIRNAHMDFDGLKELGSGLGTAGVIVMDKSTDIVRAISRISYFYKHESCGQCTPCREGTGWMWRVMERLRVGESSPREIDMLYEVTKQVEGHTICALGDAAAWPIQGLLRHFRPELERRIAERENSVPEAAE</sequence>
<dbReference type="FunFam" id="3.10.20.600:FF:000001">
    <property type="entry name" value="NADH dehydrogenase [ubiquinone] flavoprotein 1, mitochondrial"/>
    <property type="match status" value="1"/>
</dbReference>
<dbReference type="EC" id="7.1.1.-" evidence="13"/>
<dbReference type="SUPFAM" id="SSF142984">
    <property type="entry name" value="Nqo1 middle domain-like"/>
    <property type="match status" value="1"/>
</dbReference>
<reference evidence="15 16" key="1">
    <citation type="submission" date="2018-08" db="EMBL/GenBank/DDBJ databases">
        <title>Erythrobacter zhengii sp.nov., a bacterium isolated from deep-sea sediment.</title>
        <authorList>
            <person name="Fang C."/>
            <person name="Wu Y.-H."/>
            <person name="Sun C."/>
            <person name="Wang H."/>
            <person name="Cheng H."/>
            <person name="Meng F.-X."/>
            <person name="Wang C.-S."/>
            <person name="Xu X.-W."/>
        </authorList>
    </citation>
    <scope>NUCLEOTIDE SEQUENCE [LARGE SCALE GENOMIC DNA]</scope>
    <source>
        <strain evidence="15 16">V18</strain>
    </source>
</reference>
<comment type="function">
    <text evidence="13">NDH-1 shuttles electrons from NADH, via FMN and iron-sulfur (Fe-S) centers, to quinones in the respiratory chain.</text>
</comment>
<accession>A0A418NVV7</accession>
<dbReference type="FunFam" id="3.40.50.11540:FF:000001">
    <property type="entry name" value="NADH dehydrogenase [ubiquinone] flavoprotein 1, mitochondrial"/>
    <property type="match status" value="1"/>
</dbReference>
<gene>
    <name evidence="15" type="primary">nuoF</name>
    <name evidence="15" type="ORF">D2V07_00300</name>
</gene>
<keyword evidence="7 13" id="KW-0479">Metal-binding</keyword>
<dbReference type="SUPFAM" id="SSF142019">
    <property type="entry name" value="Nqo1 FMN-binding domain-like"/>
    <property type="match status" value="1"/>
</dbReference>
<evidence type="ECO:0000256" key="13">
    <source>
        <dbReference type="RuleBase" id="RU364066"/>
    </source>
</evidence>
<comment type="caution">
    <text evidence="15">The sequence shown here is derived from an EMBL/GenBank/DDBJ whole genome shotgun (WGS) entry which is preliminary data.</text>
</comment>
<evidence type="ECO:0000256" key="3">
    <source>
        <dbReference type="ARBA" id="ARBA00007523"/>
    </source>
</evidence>
<keyword evidence="4 13" id="KW-0004">4Fe-4S</keyword>
<dbReference type="GO" id="GO:0051287">
    <property type="term" value="F:NAD binding"/>
    <property type="evidence" value="ECO:0007669"/>
    <property type="project" value="UniProtKB-UniRule"/>
</dbReference>
<evidence type="ECO:0000259" key="14">
    <source>
        <dbReference type="SMART" id="SM00928"/>
    </source>
</evidence>
<comment type="catalytic activity">
    <reaction evidence="12 13">
        <text>a quinone + NADH + 5 H(+)(in) = a quinol + NAD(+) + 4 H(+)(out)</text>
        <dbReference type="Rhea" id="RHEA:57888"/>
        <dbReference type="ChEBI" id="CHEBI:15378"/>
        <dbReference type="ChEBI" id="CHEBI:24646"/>
        <dbReference type="ChEBI" id="CHEBI:57540"/>
        <dbReference type="ChEBI" id="CHEBI:57945"/>
        <dbReference type="ChEBI" id="CHEBI:132124"/>
    </reaction>
</comment>
<dbReference type="Gene3D" id="3.40.50.11540">
    <property type="entry name" value="NADH-ubiquinone oxidoreductase 51kDa subunit"/>
    <property type="match status" value="1"/>
</dbReference>